<gene>
    <name evidence="1" type="ORF">EV694_1741</name>
</gene>
<evidence type="ECO:0000313" key="1">
    <source>
        <dbReference type="EMBL" id="TCJ96189.1"/>
    </source>
</evidence>
<dbReference type="Proteomes" id="UP000294702">
    <property type="component" value="Unassembled WGS sequence"/>
</dbReference>
<reference evidence="1 2" key="1">
    <citation type="submission" date="2019-03" db="EMBL/GenBank/DDBJ databases">
        <title>Genomic Encyclopedia of Type Strains, Phase IV (KMG-IV): sequencing the most valuable type-strain genomes for metagenomic binning, comparative biology and taxonomic classification.</title>
        <authorList>
            <person name="Goeker M."/>
        </authorList>
    </citation>
    <scope>NUCLEOTIDE SEQUENCE [LARGE SCALE GENOMIC DNA]</scope>
    <source>
        <strain evidence="1 2">DSM 15534</strain>
    </source>
</reference>
<dbReference type="OrthoDB" id="5687810at2"/>
<organism evidence="1 2">
    <name type="scientific">Volucribacter psittacicida</name>
    <dbReference type="NCBI Taxonomy" id="203482"/>
    <lineage>
        <taxon>Bacteria</taxon>
        <taxon>Pseudomonadati</taxon>
        <taxon>Pseudomonadota</taxon>
        <taxon>Gammaproteobacteria</taxon>
        <taxon>Pasteurellales</taxon>
        <taxon>Pasteurellaceae</taxon>
        <taxon>Volucribacter</taxon>
    </lineage>
</organism>
<dbReference type="RefSeq" id="WP_132691507.1">
    <property type="nucleotide sequence ID" value="NZ_SMFT01000004.1"/>
</dbReference>
<name>A0A4R1FRU1_9PAST</name>
<dbReference type="EMBL" id="SMFT01000004">
    <property type="protein sequence ID" value="TCJ96189.1"/>
    <property type="molecule type" value="Genomic_DNA"/>
</dbReference>
<proteinExistence type="predicted"/>
<dbReference type="AlphaFoldDB" id="A0A4R1FRU1"/>
<sequence length="102" mass="12000">MEQALSIQDVADLLKMSYSAVYNNRERWGFFRMEGSRIWRIYKADLEKNRKKQNNVCRLEMQVGDKELQCRSTKKQMVSGGLISERRVAKELDTLLKQLKGN</sequence>
<protein>
    <submittedName>
        <fullName evidence="1">Uncharacterized protein</fullName>
    </submittedName>
</protein>
<keyword evidence="2" id="KW-1185">Reference proteome</keyword>
<evidence type="ECO:0000313" key="2">
    <source>
        <dbReference type="Proteomes" id="UP000294702"/>
    </source>
</evidence>
<comment type="caution">
    <text evidence="1">The sequence shown here is derived from an EMBL/GenBank/DDBJ whole genome shotgun (WGS) entry which is preliminary data.</text>
</comment>
<accession>A0A4R1FRU1</accession>